<evidence type="ECO:0000259" key="1">
    <source>
        <dbReference type="PROSITE" id="PS51819"/>
    </source>
</evidence>
<evidence type="ECO:0000313" key="3">
    <source>
        <dbReference type="Proteomes" id="UP000035963"/>
    </source>
</evidence>
<dbReference type="OrthoDB" id="9795306at2"/>
<accession>A0A0J1CHU6</accession>
<reference evidence="2 3" key="1">
    <citation type="journal article" date="2015" name="Genome Announc.">
        <title>Draft Genome Sequence of Burkholderia sp. Strain PML1(12), an Ectomycorrhizosphere-Inhabiting Bacterium with Effective Mineral-Weathering Ability.</title>
        <authorList>
            <person name="Uroz S."/>
            <person name="Oger P."/>
        </authorList>
    </citation>
    <scope>NUCLEOTIDE SEQUENCE [LARGE SCALE GENOMIC DNA]</scope>
    <source>
        <strain evidence="3">PML1(12)</strain>
    </source>
</reference>
<dbReference type="PANTHER" id="PTHR34109">
    <property type="entry name" value="BNAUNNG04460D PROTEIN-RELATED"/>
    <property type="match status" value="1"/>
</dbReference>
<dbReference type="InterPro" id="IPR004360">
    <property type="entry name" value="Glyas_Fos-R_dOase_dom"/>
</dbReference>
<dbReference type="RefSeq" id="WP_047898162.1">
    <property type="nucleotide sequence ID" value="NZ_AEJF01000259.1"/>
</dbReference>
<dbReference type="Gene3D" id="3.30.720.120">
    <property type="match status" value="1"/>
</dbReference>
<dbReference type="CDD" id="cd07246">
    <property type="entry name" value="VOC_like"/>
    <property type="match status" value="1"/>
</dbReference>
<protein>
    <submittedName>
        <fullName evidence="2">Glyoxalase</fullName>
    </submittedName>
</protein>
<dbReference type="AlphaFoldDB" id="A0A0J1CHU6"/>
<sequence>MSTSAVKPIPEGMHTITPHLVCKGASDAIEFYKKAFNAVEQMRLPGPDNTVMHAMLTIGDSTLMLAEEFPNCGNSSPLTLKGSPVTLHLYTKDVDASVAQAVAAGAKVTMPVSDMFWGDRYGQIEDPFGHRWSLATHTRDLTPEQIQENMAKEMPR</sequence>
<evidence type="ECO:0000313" key="2">
    <source>
        <dbReference type="EMBL" id="KLU20305.1"/>
    </source>
</evidence>
<proteinExistence type="predicted"/>
<dbReference type="Pfam" id="PF00903">
    <property type="entry name" value="Glyoxalase"/>
    <property type="match status" value="1"/>
</dbReference>
<dbReference type="SUPFAM" id="SSF54593">
    <property type="entry name" value="Glyoxalase/Bleomycin resistance protein/Dihydroxybiphenyl dioxygenase"/>
    <property type="match status" value="1"/>
</dbReference>
<dbReference type="EMBL" id="AEJF01000259">
    <property type="protein sequence ID" value="KLU20305.1"/>
    <property type="molecule type" value="Genomic_DNA"/>
</dbReference>
<feature type="domain" description="VOC" evidence="1">
    <location>
        <begin position="12"/>
        <end position="137"/>
    </location>
</feature>
<dbReference type="InterPro" id="IPR029068">
    <property type="entry name" value="Glyas_Bleomycin-R_OHBP_Dase"/>
</dbReference>
<dbReference type="PROSITE" id="PS51819">
    <property type="entry name" value="VOC"/>
    <property type="match status" value="1"/>
</dbReference>
<dbReference type="InterPro" id="IPR037523">
    <property type="entry name" value="VOC_core"/>
</dbReference>
<dbReference type="Proteomes" id="UP000035963">
    <property type="component" value="Unassembled WGS sequence"/>
</dbReference>
<name>A0A0J1CHU6_9BURK</name>
<comment type="caution">
    <text evidence="2">The sequence shown here is derived from an EMBL/GenBank/DDBJ whole genome shotgun (WGS) entry which is preliminary data.</text>
</comment>
<dbReference type="PATRIC" id="fig|908627.4.peg.9448"/>
<keyword evidence="3" id="KW-1185">Reference proteome</keyword>
<organism evidence="2 3">
    <name type="scientific">Caballeronia mineralivorans PML1(12)</name>
    <dbReference type="NCBI Taxonomy" id="908627"/>
    <lineage>
        <taxon>Bacteria</taxon>
        <taxon>Pseudomonadati</taxon>
        <taxon>Pseudomonadota</taxon>
        <taxon>Betaproteobacteria</taxon>
        <taxon>Burkholderiales</taxon>
        <taxon>Burkholderiaceae</taxon>
        <taxon>Caballeronia</taxon>
    </lineage>
</organism>
<dbReference type="Gene3D" id="3.30.720.110">
    <property type="match status" value="1"/>
</dbReference>
<gene>
    <name evidence="2" type="ORF">EOS_42000</name>
</gene>
<dbReference type="PANTHER" id="PTHR34109:SF1">
    <property type="entry name" value="VOC DOMAIN-CONTAINING PROTEIN"/>
    <property type="match status" value="1"/>
</dbReference>